<gene>
    <name evidence="2" type="ORF">SNAT2548_LOCUS9225</name>
</gene>
<evidence type="ECO:0000313" key="2">
    <source>
        <dbReference type="EMBL" id="CAE7229415.1"/>
    </source>
</evidence>
<comment type="caution">
    <text evidence="2">The sequence shown here is derived from an EMBL/GenBank/DDBJ whole genome shotgun (WGS) entry which is preliminary data.</text>
</comment>
<dbReference type="Gene3D" id="2.60.120.10">
    <property type="entry name" value="Jelly Rolls"/>
    <property type="match status" value="2"/>
</dbReference>
<proteinExistence type="predicted"/>
<dbReference type="AlphaFoldDB" id="A0A812KSS0"/>
<dbReference type="Pfam" id="PF05726">
    <property type="entry name" value="Pirin_C"/>
    <property type="match status" value="1"/>
</dbReference>
<name>A0A812KSS0_9DINO</name>
<dbReference type="SUPFAM" id="SSF51182">
    <property type="entry name" value="RmlC-like cupins"/>
    <property type="match status" value="1"/>
</dbReference>
<dbReference type="Proteomes" id="UP000604046">
    <property type="component" value="Unassembled WGS sequence"/>
</dbReference>
<sequence>MVLTLKIPAKGSWTLPAHAGASVSGLNRNIYIHTGKKSKIGGQVIHGQKRLKLHPEVDTEIAATEDGPIEVLVLQGRDIGEPVVQHGPFVGNSREDISKAFRDYQATGFGGWPWKSDALAHDRERPRFAKYASGEEDERPMPAVCA</sequence>
<organism evidence="2 3">
    <name type="scientific">Symbiodinium natans</name>
    <dbReference type="NCBI Taxonomy" id="878477"/>
    <lineage>
        <taxon>Eukaryota</taxon>
        <taxon>Sar</taxon>
        <taxon>Alveolata</taxon>
        <taxon>Dinophyceae</taxon>
        <taxon>Suessiales</taxon>
        <taxon>Symbiodiniaceae</taxon>
        <taxon>Symbiodinium</taxon>
    </lineage>
</organism>
<feature type="domain" description="Pirin C-terminal" evidence="1">
    <location>
        <begin position="22"/>
        <end position="110"/>
    </location>
</feature>
<dbReference type="PANTHER" id="PTHR13903:SF8">
    <property type="entry name" value="PIRIN"/>
    <property type="match status" value="1"/>
</dbReference>
<dbReference type="InterPro" id="IPR014710">
    <property type="entry name" value="RmlC-like_jellyroll"/>
</dbReference>
<dbReference type="OrthoDB" id="198735at2759"/>
<keyword evidence="3" id="KW-1185">Reference proteome</keyword>
<dbReference type="EMBL" id="CAJNDS010000707">
    <property type="protein sequence ID" value="CAE7229415.1"/>
    <property type="molecule type" value="Genomic_DNA"/>
</dbReference>
<dbReference type="PANTHER" id="PTHR13903">
    <property type="entry name" value="PIRIN-RELATED"/>
    <property type="match status" value="1"/>
</dbReference>
<reference evidence="2" key="1">
    <citation type="submission" date="2021-02" db="EMBL/GenBank/DDBJ databases">
        <authorList>
            <person name="Dougan E. K."/>
            <person name="Rhodes N."/>
            <person name="Thang M."/>
            <person name="Chan C."/>
        </authorList>
    </citation>
    <scope>NUCLEOTIDE SEQUENCE</scope>
</reference>
<dbReference type="InterPro" id="IPR011051">
    <property type="entry name" value="RmlC_Cupin_sf"/>
</dbReference>
<dbReference type="InterPro" id="IPR012093">
    <property type="entry name" value="Pirin"/>
</dbReference>
<accession>A0A812KSS0</accession>
<evidence type="ECO:0000313" key="3">
    <source>
        <dbReference type="Proteomes" id="UP000604046"/>
    </source>
</evidence>
<evidence type="ECO:0000259" key="1">
    <source>
        <dbReference type="Pfam" id="PF05726"/>
    </source>
</evidence>
<protein>
    <recommendedName>
        <fullName evidence="1">Pirin C-terminal domain-containing protein</fullName>
    </recommendedName>
</protein>
<dbReference type="InterPro" id="IPR008778">
    <property type="entry name" value="Pirin_C_dom"/>
</dbReference>